<keyword evidence="2" id="KW-1185">Reference proteome</keyword>
<evidence type="ECO:0000313" key="2">
    <source>
        <dbReference type="Proteomes" id="UP000015106"/>
    </source>
</evidence>
<reference evidence="1" key="2">
    <citation type="submission" date="2018-03" db="EMBL/GenBank/DDBJ databases">
        <title>The Triticum urartu genome reveals the dynamic nature of wheat genome evolution.</title>
        <authorList>
            <person name="Ling H."/>
            <person name="Ma B."/>
            <person name="Shi X."/>
            <person name="Liu H."/>
            <person name="Dong L."/>
            <person name="Sun H."/>
            <person name="Cao Y."/>
            <person name="Gao Q."/>
            <person name="Zheng S."/>
            <person name="Li Y."/>
            <person name="Yu Y."/>
            <person name="Du H."/>
            <person name="Qi M."/>
            <person name="Li Y."/>
            <person name="Yu H."/>
            <person name="Cui Y."/>
            <person name="Wang N."/>
            <person name="Chen C."/>
            <person name="Wu H."/>
            <person name="Zhao Y."/>
            <person name="Zhang J."/>
            <person name="Li Y."/>
            <person name="Zhou W."/>
            <person name="Zhang B."/>
            <person name="Hu W."/>
            <person name="Eijk M."/>
            <person name="Tang J."/>
            <person name="Witsenboer H."/>
            <person name="Zhao S."/>
            <person name="Li Z."/>
            <person name="Zhang A."/>
            <person name="Wang D."/>
            <person name="Liang C."/>
        </authorList>
    </citation>
    <scope>NUCLEOTIDE SEQUENCE [LARGE SCALE GENOMIC DNA]</scope>
    <source>
        <strain evidence="1">cv. G1812</strain>
    </source>
</reference>
<reference evidence="1" key="3">
    <citation type="submission" date="2022-06" db="UniProtKB">
        <authorList>
            <consortium name="EnsemblPlants"/>
        </authorList>
    </citation>
    <scope>IDENTIFICATION</scope>
</reference>
<evidence type="ECO:0000313" key="1">
    <source>
        <dbReference type="EnsemblPlants" id="TuG1812G0400002523.01.T01.cds269518"/>
    </source>
</evidence>
<dbReference type="EnsemblPlants" id="TuG1812G0400002523.01.T01">
    <property type="protein sequence ID" value="TuG1812G0400002523.01.T01.cds269518"/>
    <property type="gene ID" value="TuG1812G0400002523.01"/>
</dbReference>
<dbReference type="Proteomes" id="UP000015106">
    <property type="component" value="Chromosome 4"/>
</dbReference>
<organism evidence="1 2">
    <name type="scientific">Triticum urartu</name>
    <name type="common">Red wild einkorn</name>
    <name type="synonym">Crithodium urartu</name>
    <dbReference type="NCBI Taxonomy" id="4572"/>
    <lineage>
        <taxon>Eukaryota</taxon>
        <taxon>Viridiplantae</taxon>
        <taxon>Streptophyta</taxon>
        <taxon>Embryophyta</taxon>
        <taxon>Tracheophyta</taxon>
        <taxon>Spermatophyta</taxon>
        <taxon>Magnoliopsida</taxon>
        <taxon>Liliopsida</taxon>
        <taxon>Poales</taxon>
        <taxon>Poaceae</taxon>
        <taxon>BOP clade</taxon>
        <taxon>Pooideae</taxon>
        <taxon>Triticodae</taxon>
        <taxon>Triticeae</taxon>
        <taxon>Triticinae</taxon>
        <taxon>Triticum</taxon>
    </lineage>
</organism>
<accession>A0A8R7Q6D8</accession>
<proteinExistence type="predicted"/>
<dbReference type="AlphaFoldDB" id="A0A8R7Q6D8"/>
<reference evidence="2" key="1">
    <citation type="journal article" date="2013" name="Nature">
        <title>Draft genome of the wheat A-genome progenitor Triticum urartu.</title>
        <authorList>
            <person name="Ling H.Q."/>
            <person name="Zhao S."/>
            <person name="Liu D."/>
            <person name="Wang J."/>
            <person name="Sun H."/>
            <person name="Zhang C."/>
            <person name="Fan H."/>
            <person name="Li D."/>
            <person name="Dong L."/>
            <person name="Tao Y."/>
            <person name="Gao C."/>
            <person name="Wu H."/>
            <person name="Li Y."/>
            <person name="Cui Y."/>
            <person name="Guo X."/>
            <person name="Zheng S."/>
            <person name="Wang B."/>
            <person name="Yu K."/>
            <person name="Liang Q."/>
            <person name="Yang W."/>
            <person name="Lou X."/>
            <person name="Chen J."/>
            <person name="Feng M."/>
            <person name="Jian J."/>
            <person name="Zhang X."/>
            <person name="Luo G."/>
            <person name="Jiang Y."/>
            <person name="Liu J."/>
            <person name="Wang Z."/>
            <person name="Sha Y."/>
            <person name="Zhang B."/>
            <person name="Wu H."/>
            <person name="Tang D."/>
            <person name="Shen Q."/>
            <person name="Xue P."/>
            <person name="Zou S."/>
            <person name="Wang X."/>
            <person name="Liu X."/>
            <person name="Wang F."/>
            <person name="Yang Y."/>
            <person name="An X."/>
            <person name="Dong Z."/>
            <person name="Zhang K."/>
            <person name="Zhang X."/>
            <person name="Luo M.C."/>
            <person name="Dvorak J."/>
            <person name="Tong Y."/>
            <person name="Wang J."/>
            <person name="Yang H."/>
            <person name="Li Z."/>
            <person name="Wang D."/>
            <person name="Zhang A."/>
            <person name="Wang J."/>
        </authorList>
    </citation>
    <scope>NUCLEOTIDE SEQUENCE</scope>
    <source>
        <strain evidence="2">cv. G1812</strain>
    </source>
</reference>
<protein>
    <submittedName>
        <fullName evidence="1">Uncharacterized protein</fullName>
    </submittedName>
</protein>
<sequence length="63" mass="7308">SVLSSYTYHKIIGSEQLHLHIISFFYLNAYIVRSKSIMHVSLRLCLDCKLCLQSSLYHFSDAI</sequence>
<dbReference type="Gramene" id="TuG1812G0400002523.01.T01">
    <property type="protein sequence ID" value="TuG1812G0400002523.01.T01.cds269518"/>
    <property type="gene ID" value="TuG1812G0400002523.01"/>
</dbReference>
<name>A0A8R7Q6D8_TRIUA</name>